<keyword evidence="4" id="KW-1185">Reference proteome</keyword>
<evidence type="ECO:0008006" key="5">
    <source>
        <dbReference type="Google" id="ProtNLM"/>
    </source>
</evidence>
<dbReference type="InterPro" id="IPR013187">
    <property type="entry name" value="F-box-assoc_dom_typ3"/>
</dbReference>
<dbReference type="NCBIfam" id="TIGR01640">
    <property type="entry name" value="F_box_assoc_1"/>
    <property type="match status" value="1"/>
</dbReference>
<accession>A0ABD3E8A2</accession>
<dbReference type="SUPFAM" id="SSF81383">
    <property type="entry name" value="F-box domain"/>
    <property type="match status" value="1"/>
</dbReference>
<evidence type="ECO:0000313" key="4">
    <source>
        <dbReference type="Proteomes" id="UP001632038"/>
    </source>
</evidence>
<protein>
    <recommendedName>
        <fullName evidence="5">F-box domain-containing protein</fullName>
    </recommendedName>
</protein>
<dbReference type="AlphaFoldDB" id="A0ABD3E8A2"/>
<evidence type="ECO:0000259" key="2">
    <source>
        <dbReference type="Pfam" id="PF08268"/>
    </source>
</evidence>
<dbReference type="InterPro" id="IPR036047">
    <property type="entry name" value="F-box-like_dom_sf"/>
</dbReference>
<dbReference type="Pfam" id="PF00646">
    <property type="entry name" value="F-box"/>
    <property type="match status" value="1"/>
</dbReference>
<name>A0ABD3E8A2_9LAMI</name>
<evidence type="ECO:0000259" key="1">
    <source>
        <dbReference type="Pfam" id="PF00646"/>
    </source>
</evidence>
<dbReference type="Proteomes" id="UP001632038">
    <property type="component" value="Unassembled WGS sequence"/>
</dbReference>
<dbReference type="InterPro" id="IPR017451">
    <property type="entry name" value="F-box-assoc_interact_dom"/>
</dbReference>
<gene>
    <name evidence="3" type="ORF">CASFOL_006805</name>
</gene>
<proteinExistence type="predicted"/>
<feature type="domain" description="F-box associated beta-propeller type 3" evidence="2">
    <location>
        <begin position="93"/>
        <end position="239"/>
    </location>
</feature>
<dbReference type="Gene3D" id="1.20.1280.50">
    <property type="match status" value="1"/>
</dbReference>
<comment type="caution">
    <text evidence="3">The sequence shown here is derived from an EMBL/GenBank/DDBJ whole genome shotgun (WGS) entry which is preliminary data.</text>
</comment>
<dbReference type="InterPro" id="IPR055290">
    <property type="entry name" value="At3g26010-like"/>
</dbReference>
<dbReference type="Pfam" id="PF08268">
    <property type="entry name" value="FBA_3"/>
    <property type="match status" value="1"/>
</dbReference>
<feature type="domain" description="F-box" evidence="1">
    <location>
        <begin position="38"/>
        <end position="73"/>
    </location>
</feature>
<dbReference type="PANTHER" id="PTHR35546">
    <property type="entry name" value="F-BOX PROTEIN INTERACTION DOMAIN PROTEIN-RELATED"/>
    <property type="match status" value="1"/>
</dbReference>
<evidence type="ECO:0000313" key="3">
    <source>
        <dbReference type="EMBL" id="KAL3650402.1"/>
    </source>
</evidence>
<organism evidence="3 4">
    <name type="scientific">Castilleja foliolosa</name>
    <dbReference type="NCBI Taxonomy" id="1961234"/>
    <lineage>
        <taxon>Eukaryota</taxon>
        <taxon>Viridiplantae</taxon>
        <taxon>Streptophyta</taxon>
        <taxon>Embryophyta</taxon>
        <taxon>Tracheophyta</taxon>
        <taxon>Spermatophyta</taxon>
        <taxon>Magnoliopsida</taxon>
        <taxon>eudicotyledons</taxon>
        <taxon>Gunneridae</taxon>
        <taxon>Pentapetalae</taxon>
        <taxon>asterids</taxon>
        <taxon>lamiids</taxon>
        <taxon>Lamiales</taxon>
        <taxon>Orobanchaceae</taxon>
        <taxon>Pedicularideae</taxon>
        <taxon>Castillejinae</taxon>
        <taxon>Castilleja</taxon>
    </lineage>
</organism>
<dbReference type="InterPro" id="IPR001810">
    <property type="entry name" value="F-box_dom"/>
</dbReference>
<dbReference type="EMBL" id="JAVIJP010000007">
    <property type="protein sequence ID" value="KAL3650402.1"/>
    <property type="molecule type" value="Genomic_DNA"/>
</dbReference>
<sequence length="395" mass="45604">MANLIFEDLSELCLPFDSPTGDSAEKLSSSAQIVASIDDLIIEIIHRLPLKPLAQLRLVSNHWNSLISDPRLCSLLNRAAIGLIFEHLDKELQLPMALVIGTSKSCNGLLLCLSSNRAGRKYYVHNPTTGKYIALPQVVFDNTNESICGMCLAFDPSKSPHYRVVCVLRSCSDWWNLFKVYSSETGSWKAGELFKSTVNFDFENGVYWNGAIHWVNIVTTPREFVYFNLDSDQTFKVFPNPPLQDKLYERTDYYFGESCDHLHFVDAYRELDEFNVYEMKRDYSEWFVKYKVSVPEMKGGFSEWSIQRKINASEVNMKWFFKYNVCVRIHTVVRGKNDEDSFLVIATGRRRIARYNIEQKTCETLCDIDSTYKDNSVLFYCSTRSFPYIESINSI</sequence>
<reference evidence="4" key="1">
    <citation type="journal article" date="2024" name="IScience">
        <title>Strigolactones Initiate the Formation of Haustorium-like Structures in Castilleja.</title>
        <authorList>
            <person name="Buerger M."/>
            <person name="Peterson D."/>
            <person name="Chory J."/>
        </authorList>
    </citation>
    <scope>NUCLEOTIDE SEQUENCE [LARGE SCALE GENOMIC DNA]</scope>
</reference>
<dbReference type="PANTHER" id="PTHR35546:SF134">
    <property type="entry name" value="F-BOX ASSOCIATED DOMAIN-CONTAINING PROTEIN"/>
    <property type="match status" value="1"/>
</dbReference>